<evidence type="ECO:0000313" key="3">
    <source>
        <dbReference type="EMBL" id="KAK8930773.1"/>
    </source>
</evidence>
<sequence>MRKEERRSSTWNGGGAWEVLGRLTMKQASCALTTSKRPACSKTSASTTDMTTTPDFSSKNNRKRTTEDKALGVHHLIFESPNIRTSEISCSRHQAAARNPSLSAMPDIVAHTATIEAYANVGEHSKEAICTFNRMLASDVSHNAYTYTILVKGFARDSKIPEAQKYLL</sequence>
<accession>A0AAP0G0E5</accession>
<dbReference type="InterPro" id="IPR011990">
    <property type="entry name" value="TPR-like_helical_dom_sf"/>
</dbReference>
<dbReference type="Gene3D" id="1.25.40.10">
    <property type="entry name" value="Tetratricopeptide repeat domain"/>
    <property type="match status" value="1"/>
</dbReference>
<feature type="region of interest" description="Disordered" evidence="2">
    <location>
        <begin position="34"/>
        <end position="64"/>
    </location>
</feature>
<protein>
    <recommendedName>
        <fullName evidence="5">Pentatricopeptide repeat-containing protein</fullName>
    </recommendedName>
</protein>
<keyword evidence="4" id="KW-1185">Reference proteome</keyword>
<evidence type="ECO:0000256" key="2">
    <source>
        <dbReference type="SAM" id="MobiDB-lite"/>
    </source>
</evidence>
<evidence type="ECO:0000256" key="1">
    <source>
        <dbReference type="ARBA" id="ARBA00022737"/>
    </source>
</evidence>
<dbReference type="Pfam" id="PF13041">
    <property type="entry name" value="PPR_2"/>
    <property type="match status" value="1"/>
</dbReference>
<evidence type="ECO:0008006" key="5">
    <source>
        <dbReference type="Google" id="ProtNLM"/>
    </source>
</evidence>
<evidence type="ECO:0000313" key="4">
    <source>
        <dbReference type="Proteomes" id="UP001418222"/>
    </source>
</evidence>
<reference evidence="3 4" key="1">
    <citation type="journal article" date="2022" name="Nat. Plants">
        <title>Genomes of leafy and leafless Platanthera orchids illuminate the evolution of mycoheterotrophy.</title>
        <authorList>
            <person name="Li M.H."/>
            <person name="Liu K.W."/>
            <person name="Li Z."/>
            <person name="Lu H.C."/>
            <person name="Ye Q.L."/>
            <person name="Zhang D."/>
            <person name="Wang J.Y."/>
            <person name="Li Y.F."/>
            <person name="Zhong Z.M."/>
            <person name="Liu X."/>
            <person name="Yu X."/>
            <person name="Liu D.K."/>
            <person name="Tu X.D."/>
            <person name="Liu B."/>
            <person name="Hao Y."/>
            <person name="Liao X.Y."/>
            <person name="Jiang Y.T."/>
            <person name="Sun W.H."/>
            <person name="Chen J."/>
            <person name="Chen Y.Q."/>
            <person name="Ai Y."/>
            <person name="Zhai J.W."/>
            <person name="Wu S.S."/>
            <person name="Zhou Z."/>
            <person name="Hsiao Y.Y."/>
            <person name="Wu W.L."/>
            <person name="Chen Y.Y."/>
            <person name="Lin Y.F."/>
            <person name="Hsu J.L."/>
            <person name="Li C.Y."/>
            <person name="Wang Z.W."/>
            <person name="Zhao X."/>
            <person name="Zhong W.Y."/>
            <person name="Ma X.K."/>
            <person name="Ma L."/>
            <person name="Huang J."/>
            <person name="Chen G.Z."/>
            <person name="Huang M.Z."/>
            <person name="Huang L."/>
            <person name="Peng D.H."/>
            <person name="Luo Y.B."/>
            <person name="Zou S.Q."/>
            <person name="Chen S.P."/>
            <person name="Lan S."/>
            <person name="Tsai W.C."/>
            <person name="Van de Peer Y."/>
            <person name="Liu Z.J."/>
        </authorList>
    </citation>
    <scope>NUCLEOTIDE SEQUENCE [LARGE SCALE GENOMIC DNA]</scope>
    <source>
        <strain evidence="3">Lor287</strain>
    </source>
</reference>
<proteinExistence type="predicted"/>
<gene>
    <name evidence="3" type="ORF">KSP39_PZI016143</name>
</gene>
<dbReference type="Proteomes" id="UP001418222">
    <property type="component" value="Unassembled WGS sequence"/>
</dbReference>
<organism evidence="3 4">
    <name type="scientific">Platanthera zijinensis</name>
    <dbReference type="NCBI Taxonomy" id="2320716"/>
    <lineage>
        <taxon>Eukaryota</taxon>
        <taxon>Viridiplantae</taxon>
        <taxon>Streptophyta</taxon>
        <taxon>Embryophyta</taxon>
        <taxon>Tracheophyta</taxon>
        <taxon>Spermatophyta</taxon>
        <taxon>Magnoliopsida</taxon>
        <taxon>Liliopsida</taxon>
        <taxon>Asparagales</taxon>
        <taxon>Orchidaceae</taxon>
        <taxon>Orchidoideae</taxon>
        <taxon>Orchideae</taxon>
        <taxon>Orchidinae</taxon>
        <taxon>Platanthera</taxon>
    </lineage>
</organism>
<dbReference type="InterPro" id="IPR002885">
    <property type="entry name" value="PPR_rpt"/>
</dbReference>
<name>A0AAP0G0E5_9ASPA</name>
<dbReference type="EMBL" id="JBBWWQ010000014">
    <property type="protein sequence ID" value="KAK8930773.1"/>
    <property type="molecule type" value="Genomic_DNA"/>
</dbReference>
<keyword evidence="1" id="KW-0677">Repeat</keyword>
<dbReference type="AlphaFoldDB" id="A0AAP0G0E5"/>
<feature type="compositionally biased region" description="Low complexity" evidence="2">
    <location>
        <begin position="41"/>
        <end position="58"/>
    </location>
</feature>
<comment type="caution">
    <text evidence="3">The sequence shown here is derived from an EMBL/GenBank/DDBJ whole genome shotgun (WGS) entry which is preliminary data.</text>
</comment>